<evidence type="ECO:0008006" key="3">
    <source>
        <dbReference type="Google" id="ProtNLM"/>
    </source>
</evidence>
<dbReference type="EMBL" id="CP013344">
    <property type="protein sequence ID" value="AMU88008.1"/>
    <property type="molecule type" value="Genomic_DNA"/>
</dbReference>
<gene>
    <name evidence="1" type="ORF">ATM17_02945</name>
</gene>
<dbReference type="KEGG" id="smaz:LH19_02975"/>
<evidence type="ECO:0000313" key="2">
    <source>
        <dbReference type="Proteomes" id="UP000076088"/>
    </source>
</evidence>
<name>A0AAC9FF10_SPHMC</name>
<dbReference type="Proteomes" id="UP000076088">
    <property type="component" value="Chromosome"/>
</dbReference>
<dbReference type="AlphaFoldDB" id="A0AAC9FF10"/>
<proteinExistence type="predicted"/>
<organism evidence="1 2">
    <name type="scientific">Sphingopyxis macrogoltabida</name>
    <name type="common">Sphingomonas macrogoltabidus</name>
    <dbReference type="NCBI Taxonomy" id="33050"/>
    <lineage>
        <taxon>Bacteria</taxon>
        <taxon>Pseudomonadati</taxon>
        <taxon>Pseudomonadota</taxon>
        <taxon>Alphaproteobacteria</taxon>
        <taxon>Sphingomonadales</taxon>
        <taxon>Sphingomonadaceae</taxon>
        <taxon>Sphingopyxis</taxon>
    </lineage>
</organism>
<reference evidence="1 2" key="2">
    <citation type="journal article" date="2016" name="Genome Announc.">
        <title>Complete Genome Sequence of Sphingopyxis macrogoltabida Strain 203N (NBRC 111659), a Polyethylene Glycol Degrader.</title>
        <authorList>
            <person name="Ohtsubo Y."/>
            <person name="Nonoyama S."/>
            <person name="Nagata Y."/>
            <person name="Numata M."/>
            <person name="Tsuchikane K."/>
            <person name="Hosoyama A."/>
            <person name="Yamazoe A."/>
            <person name="Tsuda M."/>
            <person name="Fujita N."/>
            <person name="Kawai F."/>
        </authorList>
    </citation>
    <scope>NUCLEOTIDE SEQUENCE [LARGE SCALE GENOMIC DNA]</scope>
    <source>
        <strain evidence="1 2">203N</strain>
    </source>
</reference>
<dbReference type="RefSeq" id="WP_054724779.1">
    <property type="nucleotide sequence ID" value="NZ_CP009429.1"/>
</dbReference>
<sequence length="263" mass="29197">MTDDPAHPRPANPAYGDGYFVRTTRFRRLAPDRIEAVLEDPFHALALRIQHDDHALTAVEGRWERHPLTSCAGADGALAGLAGLPLVADLRTRWLQAKPALHCTHMFDTLRLAAVHISQGRDDRRHDVILPDADLDKQPVRLLQDGALVLEIMIDADFQITAPAAYAGAPLLSGFARWAAERLSAEEFQRLFLIQRGTFVGRGQRMDITQYYGRDGALSGPLPATCFGSQPERYATSLRLANARPGLRREEAALFPFTRAQQE</sequence>
<protein>
    <recommendedName>
        <fullName evidence="3">DUF2889 domain-containing protein</fullName>
    </recommendedName>
</protein>
<accession>A0AAC9FF10</accession>
<evidence type="ECO:0000313" key="1">
    <source>
        <dbReference type="EMBL" id="AMU88008.1"/>
    </source>
</evidence>
<reference evidence="2" key="1">
    <citation type="submission" date="2015-11" db="EMBL/GenBank/DDBJ databases">
        <title>Complete genome sequence of a polyethylene-glycol degrader Sphingopyxis macrogoltabida 203N (NBRC 111659).</title>
        <authorList>
            <person name="Yoshiyuki O."/>
            <person name="Shouta N."/>
            <person name="Nagata Y."/>
            <person name="Numata M."/>
            <person name="Tsuchikane K."/>
            <person name="Hosoyama A."/>
            <person name="Yamazoe A."/>
            <person name="Tsuda M."/>
            <person name="Fujita N."/>
            <person name="Kawai F."/>
        </authorList>
    </citation>
    <scope>NUCLEOTIDE SEQUENCE [LARGE SCALE GENOMIC DNA]</scope>
    <source>
        <strain evidence="2">203N</strain>
    </source>
</reference>
<keyword evidence="2" id="KW-1185">Reference proteome</keyword>